<dbReference type="Pfam" id="PF10552">
    <property type="entry name" value="ORF6C"/>
    <property type="match status" value="1"/>
</dbReference>
<organism evidence="2">
    <name type="scientific">uncultured Chloroflexia bacterium</name>
    <dbReference type="NCBI Taxonomy" id="1672391"/>
    <lineage>
        <taxon>Bacteria</taxon>
        <taxon>Bacillati</taxon>
        <taxon>Chloroflexota</taxon>
        <taxon>Chloroflexia</taxon>
        <taxon>environmental samples</taxon>
    </lineage>
</organism>
<evidence type="ECO:0000259" key="1">
    <source>
        <dbReference type="Pfam" id="PF10552"/>
    </source>
</evidence>
<gene>
    <name evidence="2" type="ORF">AVDCRST_MAG93-5512</name>
</gene>
<sequence length="43" mass="5128">KNHYQAIFQELYRRFGVASYKTIIQEQYGAVLAFLEDWRTSVS</sequence>
<dbReference type="AlphaFoldDB" id="A0A6J4KWZ7"/>
<accession>A0A6J4KWZ7</accession>
<dbReference type="InterPro" id="IPR018878">
    <property type="entry name" value="ORF6C_dom"/>
</dbReference>
<reference evidence="2" key="1">
    <citation type="submission" date="2020-02" db="EMBL/GenBank/DDBJ databases">
        <authorList>
            <person name="Meier V. D."/>
        </authorList>
    </citation>
    <scope>NUCLEOTIDE SEQUENCE</scope>
    <source>
        <strain evidence="2">AVDCRST_MAG93</strain>
    </source>
</reference>
<evidence type="ECO:0000313" key="2">
    <source>
        <dbReference type="EMBL" id="CAA9316306.1"/>
    </source>
</evidence>
<name>A0A6J4KWZ7_9CHLR</name>
<feature type="domain" description="ORF6C" evidence="1">
    <location>
        <begin position="2"/>
        <end position="41"/>
    </location>
</feature>
<proteinExistence type="predicted"/>
<feature type="non-terminal residue" evidence="2">
    <location>
        <position position="1"/>
    </location>
</feature>
<protein>
    <recommendedName>
        <fullName evidence="1">ORF6C domain-containing protein</fullName>
    </recommendedName>
</protein>
<dbReference type="EMBL" id="CADCTR010001860">
    <property type="protein sequence ID" value="CAA9316306.1"/>
    <property type="molecule type" value="Genomic_DNA"/>
</dbReference>